<evidence type="ECO:0000256" key="2">
    <source>
        <dbReference type="ARBA" id="ARBA00011355"/>
    </source>
</evidence>
<dbReference type="InterPro" id="IPR012255">
    <property type="entry name" value="ETF_b"/>
</dbReference>
<keyword evidence="4" id="KW-0813">Transport</keyword>
<evidence type="ECO:0000256" key="4">
    <source>
        <dbReference type="ARBA" id="ARBA00022448"/>
    </source>
</evidence>
<gene>
    <name evidence="10" type="ORF">B5P45_22350</name>
</gene>
<comment type="subunit">
    <text evidence="2">Heterodimer of an alpha and a beta subunit.</text>
</comment>
<dbReference type="InterPro" id="IPR014729">
    <property type="entry name" value="Rossmann-like_a/b/a_fold"/>
</dbReference>
<organism evidence="10 11">
    <name type="scientific">Phyllobacterium zundukense</name>
    <dbReference type="NCBI Taxonomy" id="1867719"/>
    <lineage>
        <taxon>Bacteria</taxon>
        <taxon>Pseudomonadati</taxon>
        <taxon>Pseudomonadota</taxon>
        <taxon>Alphaproteobacteria</taxon>
        <taxon>Hyphomicrobiales</taxon>
        <taxon>Phyllobacteriaceae</taxon>
        <taxon>Phyllobacterium</taxon>
    </lineage>
</organism>
<dbReference type="FunFam" id="3.40.50.620:FF:000011">
    <property type="entry name" value="Electron transfer flavoprotein subunit beta"/>
    <property type="match status" value="1"/>
</dbReference>
<evidence type="ECO:0000313" key="10">
    <source>
        <dbReference type="EMBL" id="PIO42701.1"/>
    </source>
</evidence>
<comment type="cofactor">
    <cofactor evidence="8">
        <name>AMP</name>
        <dbReference type="ChEBI" id="CHEBI:456215"/>
    </cofactor>
</comment>
<protein>
    <recommendedName>
        <fullName evidence="3">Electron transfer flavoprotein subunit beta</fullName>
    </recommendedName>
    <alternativeName>
        <fullName evidence="7">Electron transfer flavoprotein small subunit</fullName>
    </alternativeName>
</protein>
<evidence type="ECO:0000259" key="9">
    <source>
        <dbReference type="SMART" id="SM00893"/>
    </source>
</evidence>
<comment type="function">
    <text evidence="6">The electron transfer flavoprotein serves as a specific electron acceptor for other dehydrogenases. It transfers the electrons to the main respiratory chain via ETF-ubiquinone oxidoreductase (ETF dehydrogenase).</text>
</comment>
<dbReference type="PANTHER" id="PTHR21294">
    <property type="entry name" value="ELECTRON TRANSFER FLAVOPROTEIN BETA-SUBUNIT"/>
    <property type="match status" value="1"/>
</dbReference>
<dbReference type="InterPro" id="IPR014730">
    <property type="entry name" value="ETF_a/b_N"/>
</dbReference>
<keyword evidence="5" id="KW-0249">Electron transport</keyword>
<dbReference type="CDD" id="cd01714">
    <property type="entry name" value="ETF_beta"/>
    <property type="match status" value="1"/>
</dbReference>
<reference evidence="11" key="1">
    <citation type="journal article" date="2017" name="Int J Environ Stud">
        <title>Does the Miocene-Pliocene relict legume Oxytropis triphylla form nitrogen-fixing nodules with a combination of bacterial strains?</title>
        <authorList>
            <person name="Safronova V."/>
            <person name="Belimov A."/>
            <person name="Sazanova A."/>
            <person name="Kuznetsova I."/>
            <person name="Popova J."/>
            <person name="Andronov E."/>
            <person name="Verkhozina A."/>
            <person name="Tikhonovich I."/>
        </authorList>
    </citation>
    <scope>NUCLEOTIDE SEQUENCE [LARGE SCALE GENOMIC DNA]</scope>
    <source>
        <strain evidence="11">Tri-38</strain>
    </source>
</reference>
<dbReference type="PANTHER" id="PTHR21294:SF8">
    <property type="entry name" value="ELECTRON TRANSFER FLAVOPROTEIN SUBUNIT BETA"/>
    <property type="match status" value="1"/>
</dbReference>
<feature type="domain" description="Electron transfer flavoprotein alpha/beta-subunit N-terminal" evidence="9">
    <location>
        <begin position="23"/>
        <end position="216"/>
    </location>
</feature>
<dbReference type="SUPFAM" id="SSF52402">
    <property type="entry name" value="Adenine nucleotide alpha hydrolases-like"/>
    <property type="match status" value="1"/>
</dbReference>
<evidence type="ECO:0000313" key="11">
    <source>
        <dbReference type="Proteomes" id="UP000232163"/>
    </source>
</evidence>
<dbReference type="Pfam" id="PF01012">
    <property type="entry name" value="ETF"/>
    <property type="match status" value="1"/>
</dbReference>
<dbReference type="AlphaFoldDB" id="A0A2N9VT83"/>
<dbReference type="SMART" id="SM00893">
    <property type="entry name" value="ETF"/>
    <property type="match status" value="1"/>
</dbReference>
<evidence type="ECO:0000256" key="1">
    <source>
        <dbReference type="ARBA" id="ARBA00007557"/>
    </source>
</evidence>
<dbReference type="Gene3D" id="3.40.50.620">
    <property type="entry name" value="HUPs"/>
    <property type="match status" value="1"/>
</dbReference>
<evidence type="ECO:0000256" key="7">
    <source>
        <dbReference type="ARBA" id="ARBA00042002"/>
    </source>
</evidence>
<dbReference type="OrthoDB" id="9781325at2"/>
<evidence type="ECO:0000256" key="5">
    <source>
        <dbReference type="ARBA" id="ARBA00022982"/>
    </source>
</evidence>
<accession>A0A2N9VT83</accession>
<dbReference type="EMBL" id="MZMT01000050">
    <property type="protein sequence ID" value="PIO42701.1"/>
    <property type="molecule type" value="Genomic_DNA"/>
</dbReference>
<dbReference type="PIRSF" id="PIRSF000090">
    <property type="entry name" value="Beta-ETF"/>
    <property type="match status" value="1"/>
</dbReference>
<dbReference type="RefSeq" id="WP_100003275.1">
    <property type="nucleotide sequence ID" value="NZ_CP017943.1"/>
</dbReference>
<keyword evidence="11" id="KW-1185">Reference proteome</keyword>
<comment type="caution">
    <text evidence="10">The sequence shown here is derived from an EMBL/GenBank/DDBJ whole genome shotgun (WGS) entry which is preliminary data.</text>
</comment>
<dbReference type="KEGG" id="pht:BLM14_27210"/>
<evidence type="ECO:0000256" key="8">
    <source>
        <dbReference type="ARBA" id="ARBA00049933"/>
    </source>
</evidence>
<dbReference type="InterPro" id="IPR000049">
    <property type="entry name" value="ET-Flavoprotein_bsu_CS"/>
</dbReference>
<dbReference type="InterPro" id="IPR033948">
    <property type="entry name" value="ETF_beta_N"/>
</dbReference>
<dbReference type="PROSITE" id="PS01065">
    <property type="entry name" value="ETF_BETA"/>
    <property type="match status" value="1"/>
</dbReference>
<evidence type="ECO:0000256" key="6">
    <source>
        <dbReference type="ARBA" id="ARBA00025649"/>
    </source>
</evidence>
<comment type="similarity">
    <text evidence="1">Belongs to the ETF beta-subunit/FixA family.</text>
</comment>
<dbReference type="Proteomes" id="UP000232163">
    <property type="component" value="Unassembled WGS sequence"/>
</dbReference>
<dbReference type="GO" id="GO:0046395">
    <property type="term" value="P:carboxylic acid catabolic process"/>
    <property type="evidence" value="ECO:0007669"/>
    <property type="project" value="UniProtKB-ARBA"/>
</dbReference>
<name>A0A2N9VT83_9HYPH</name>
<proteinExistence type="inferred from homology"/>
<dbReference type="GO" id="GO:0009055">
    <property type="term" value="F:electron transfer activity"/>
    <property type="evidence" value="ECO:0007669"/>
    <property type="project" value="InterPro"/>
</dbReference>
<evidence type="ECO:0000256" key="3">
    <source>
        <dbReference type="ARBA" id="ARBA00016797"/>
    </source>
</evidence>
<sequence length="254" mass="26855">MKILVPVKRVVDYNVKIRVKSDGSGVELANVKMSMNPFDEISVEEALRLKEAGKAEEVVVVSIGPAKAEETLRTALAMGADRAVLIETDDAVEPLAVAKILKAVANAEKPGLIIVGKQAIDDDSNQTGQMLAALLGSAQATFASKIEIGGGKAPEGTARVTREVDGGLQTIDVKLPAVVTTDLRLNEPRYASLPSIMKAKKKPLDKKSPADFGVDTAPRVKVLKTEEPSGRKAGVKVKSVAELVEKLKVEAGVL</sequence>